<dbReference type="AlphaFoldDB" id="A0A2W5L469"/>
<dbReference type="PANTHER" id="PTHR46623">
    <property type="entry name" value="CARBOXYMETHYLENEBUTENOLIDASE-RELATED"/>
    <property type="match status" value="1"/>
</dbReference>
<reference evidence="2 3" key="1">
    <citation type="submission" date="2017-08" db="EMBL/GenBank/DDBJ databases">
        <title>Infants hospitalized years apart are colonized by the same room-sourced microbial strains.</title>
        <authorList>
            <person name="Brooks B."/>
            <person name="Olm M.R."/>
            <person name="Firek B.A."/>
            <person name="Baker R."/>
            <person name="Thomas B.C."/>
            <person name="Morowitz M.J."/>
            <person name="Banfield J.F."/>
        </authorList>
    </citation>
    <scope>NUCLEOTIDE SEQUENCE [LARGE SCALE GENOMIC DNA]</scope>
    <source>
        <strain evidence="2">S2_005_003_R2_47</strain>
    </source>
</reference>
<evidence type="ECO:0000259" key="1">
    <source>
        <dbReference type="Pfam" id="PF01738"/>
    </source>
</evidence>
<sequence length="232" mass="25013">MSATNTTIAALDNEGEIPAYVARPDADSSRAIIVIPEIFGVNAGIRQKCDDWAAQGYLAIAPDIFWRFAPGVELDPDVEAELQEAFGYFGQYDADDGVKDIEAAIRWARAQGADKVGAVGFCLGGRLAYMTAARTDIDASVGYYGVMIDQMLGESHAIARPLLLHVPTADHLVGPEAQARMHEGLDPHPRVTIHDYDGLDHGFAATSGNRRDEAGAQLADTRTRAFFAEHLA</sequence>
<gene>
    <name evidence="2" type="ORF">DI569_01570</name>
</gene>
<dbReference type="InterPro" id="IPR002925">
    <property type="entry name" value="Dienelactn_hydro"/>
</dbReference>
<dbReference type="InterPro" id="IPR029058">
    <property type="entry name" value="AB_hydrolase_fold"/>
</dbReference>
<protein>
    <submittedName>
        <fullName evidence="2">Carboxymethylenebutenolidase</fullName>
    </submittedName>
</protein>
<evidence type="ECO:0000313" key="2">
    <source>
        <dbReference type="EMBL" id="PZQ24112.1"/>
    </source>
</evidence>
<feature type="domain" description="Dienelactone hydrolase" evidence="1">
    <location>
        <begin position="17"/>
        <end position="230"/>
    </location>
</feature>
<evidence type="ECO:0000313" key="3">
    <source>
        <dbReference type="Proteomes" id="UP000248597"/>
    </source>
</evidence>
<name>A0A2W5L469_SPHMC</name>
<dbReference type="SUPFAM" id="SSF53474">
    <property type="entry name" value="alpha/beta-Hydrolases"/>
    <property type="match status" value="1"/>
</dbReference>
<accession>A0A2W5L469</accession>
<dbReference type="Pfam" id="PF01738">
    <property type="entry name" value="DLH"/>
    <property type="match status" value="1"/>
</dbReference>
<comment type="caution">
    <text evidence="2">The sequence shown here is derived from an EMBL/GenBank/DDBJ whole genome shotgun (WGS) entry which is preliminary data.</text>
</comment>
<dbReference type="InterPro" id="IPR051049">
    <property type="entry name" value="Dienelactone_hydrolase-like"/>
</dbReference>
<dbReference type="EMBL" id="QFPJ01000003">
    <property type="protein sequence ID" value="PZQ24112.1"/>
    <property type="molecule type" value="Genomic_DNA"/>
</dbReference>
<organism evidence="2 3">
    <name type="scientific">Sphingopyxis macrogoltabida</name>
    <name type="common">Sphingomonas macrogoltabidus</name>
    <dbReference type="NCBI Taxonomy" id="33050"/>
    <lineage>
        <taxon>Bacteria</taxon>
        <taxon>Pseudomonadati</taxon>
        <taxon>Pseudomonadota</taxon>
        <taxon>Alphaproteobacteria</taxon>
        <taxon>Sphingomonadales</taxon>
        <taxon>Sphingomonadaceae</taxon>
        <taxon>Sphingopyxis</taxon>
    </lineage>
</organism>
<dbReference type="Proteomes" id="UP000248597">
    <property type="component" value="Unassembled WGS sequence"/>
</dbReference>
<proteinExistence type="predicted"/>
<dbReference type="Gene3D" id="3.40.50.1820">
    <property type="entry name" value="alpha/beta hydrolase"/>
    <property type="match status" value="1"/>
</dbReference>
<dbReference type="PANTHER" id="PTHR46623:SF6">
    <property type="entry name" value="ALPHA_BETA-HYDROLASES SUPERFAMILY PROTEIN"/>
    <property type="match status" value="1"/>
</dbReference>
<dbReference type="GO" id="GO:0016787">
    <property type="term" value="F:hydrolase activity"/>
    <property type="evidence" value="ECO:0007669"/>
    <property type="project" value="InterPro"/>
</dbReference>